<dbReference type="Pfam" id="PF00460">
    <property type="entry name" value="Flg_bb_rod"/>
    <property type="match status" value="1"/>
</dbReference>
<evidence type="ECO:0000313" key="6">
    <source>
        <dbReference type="EMBL" id="GMA38270.1"/>
    </source>
</evidence>
<dbReference type="SUPFAM" id="SSF117143">
    <property type="entry name" value="Flagellar hook protein flgE"/>
    <property type="match status" value="1"/>
</dbReference>
<dbReference type="InterPro" id="IPR020013">
    <property type="entry name" value="Flagellar_FlgE/F/G"/>
</dbReference>
<comment type="caution">
    <text evidence="6">The sequence shown here is derived from an EMBL/GenBank/DDBJ whole genome shotgun (WGS) entry which is preliminary data.</text>
</comment>
<evidence type="ECO:0000259" key="3">
    <source>
        <dbReference type="Pfam" id="PF00460"/>
    </source>
</evidence>
<gene>
    <name evidence="6" type="ORF">GCM10025883_03150</name>
</gene>
<protein>
    <submittedName>
        <fullName evidence="6">Flagellar basal body protein</fullName>
    </submittedName>
</protein>
<dbReference type="InterPro" id="IPR053967">
    <property type="entry name" value="LlgE_F_G-like_D1"/>
</dbReference>
<proteinExistence type="inferred from homology"/>
<evidence type="ECO:0000259" key="4">
    <source>
        <dbReference type="Pfam" id="PF06429"/>
    </source>
</evidence>
<dbReference type="Pfam" id="PF22692">
    <property type="entry name" value="LlgE_F_G_D1"/>
    <property type="match status" value="1"/>
</dbReference>
<evidence type="ECO:0000256" key="1">
    <source>
        <dbReference type="ARBA" id="ARBA00009677"/>
    </source>
</evidence>
<keyword evidence="6" id="KW-0282">Flagellum</keyword>
<feature type="domain" description="Flagellar basal-body/hook protein C-terminal" evidence="4">
    <location>
        <begin position="236"/>
        <end position="280"/>
    </location>
</feature>
<keyword evidence="7" id="KW-1185">Reference proteome</keyword>
<name>A0ABQ6IK85_9MICO</name>
<evidence type="ECO:0000313" key="7">
    <source>
        <dbReference type="Proteomes" id="UP001157126"/>
    </source>
</evidence>
<dbReference type="NCBIfam" id="TIGR03506">
    <property type="entry name" value="FlgEFG_subfam"/>
    <property type="match status" value="2"/>
</dbReference>
<dbReference type="PANTHER" id="PTHR30435">
    <property type="entry name" value="FLAGELLAR PROTEIN"/>
    <property type="match status" value="1"/>
</dbReference>
<dbReference type="Pfam" id="PF06429">
    <property type="entry name" value="Flg_bbr_C"/>
    <property type="match status" value="1"/>
</dbReference>
<feature type="domain" description="Flagellar hook protein FlgE/F/G-like D1" evidence="5">
    <location>
        <begin position="97"/>
        <end position="176"/>
    </location>
</feature>
<dbReference type="InterPro" id="IPR037925">
    <property type="entry name" value="FlgE/F/G-like"/>
</dbReference>
<dbReference type="InterPro" id="IPR010930">
    <property type="entry name" value="Flg_bb/hook_C_dom"/>
</dbReference>
<feature type="domain" description="Flagellar basal body rod protein N-terminal" evidence="3">
    <location>
        <begin position="7"/>
        <end position="35"/>
    </location>
</feature>
<evidence type="ECO:0000256" key="2">
    <source>
        <dbReference type="RuleBase" id="RU362116"/>
    </source>
</evidence>
<keyword evidence="6" id="KW-0969">Cilium</keyword>
<accession>A0ABQ6IK85</accession>
<organism evidence="6 7">
    <name type="scientific">Mobilicoccus caccae</name>
    <dbReference type="NCBI Taxonomy" id="1859295"/>
    <lineage>
        <taxon>Bacteria</taxon>
        <taxon>Bacillati</taxon>
        <taxon>Actinomycetota</taxon>
        <taxon>Actinomycetes</taxon>
        <taxon>Micrococcales</taxon>
        <taxon>Dermatophilaceae</taxon>
        <taxon>Mobilicoccus</taxon>
    </lineage>
</organism>
<comment type="similarity">
    <text evidence="1 2">Belongs to the flagella basal body rod proteins family.</text>
</comment>
<evidence type="ECO:0000259" key="5">
    <source>
        <dbReference type="Pfam" id="PF22692"/>
    </source>
</evidence>
<sequence>MIRSMWSAVSGLRNHQIYLDVTGNNIANVNTHGYKYSRAVFEDSLNQVVRNAAGPDTANGSGGLNPTQIGLGVRLGQISGNFTQGGLQVTNVPTDIAIQGDGFFTVRKGETEYFTRNGAFSLDKDGNLTTSDGSFVLGIMGDGDITAGGEPDDLAPIQISTKDWQNFQISPNGKIMGQAVGEEALTQIGQIGLVKFNNPAGLDRVGGTMFRQTLNSGDPLVYAPNDADNGMGFVTAGTLELSNVDLAGEFTNLIMAQRGFQANSKVVTASDEVLNDLINMKR</sequence>
<dbReference type="PANTHER" id="PTHR30435:SF19">
    <property type="entry name" value="FLAGELLAR BASAL-BODY ROD PROTEIN FLGG"/>
    <property type="match status" value="1"/>
</dbReference>
<keyword evidence="6" id="KW-0966">Cell projection</keyword>
<dbReference type="Proteomes" id="UP001157126">
    <property type="component" value="Unassembled WGS sequence"/>
</dbReference>
<dbReference type="EMBL" id="BSUO01000001">
    <property type="protein sequence ID" value="GMA38270.1"/>
    <property type="molecule type" value="Genomic_DNA"/>
</dbReference>
<dbReference type="InterPro" id="IPR001444">
    <property type="entry name" value="Flag_bb_rod_N"/>
</dbReference>
<keyword evidence="2" id="KW-0975">Bacterial flagellum</keyword>
<dbReference type="RefSeq" id="WP_284302359.1">
    <property type="nucleotide sequence ID" value="NZ_BSUO01000001.1"/>
</dbReference>
<reference evidence="7" key="1">
    <citation type="journal article" date="2019" name="Int. J. Syst. Evol. Microbiol.">
        <title>The Global Catalogue of Microorganisms (GCM) 10K type strain sequencing project: providing services to taxonomists for standard genome sequencing and annotation.</title>
        <authorList>
            <consortium name="The Broad Institute Genomics Platform"/>
            <consortium name="The Broad Institute Genome Sequencing Center for Infectious Disease"/>
            <person name="Wu L."/>
            <person name="Ma J."/>
        </authorList>
    </citation>
    <scope>NUCLEOTIDE SEQUENCE [LARGE SCALE GENOMIC DNA]</scope>
    <source>
        <strain evidence="7">NBRC 113072</strain>
    </source>
</reference>
<comment type="subcellular location">
    <subcellularLocation>
        <location evidence="2">Bacterial flagellum basal body</location>
    </subcellularLocation>
</comment>